<reference evidence="4 5" key="1">
    <citation type="submission" date="2016-11" db="EMBL/GenBank/DDBJ databases">
        <authorList>
            <person name="Jaros S."/>
            <person name="Januszkiewicz K."/>
            <person name="Wedrychowicz H."/>
        </authorList>
    </citation>
    <scope>NUCLEOTIDE SEQUENCE [LARGE SCALE GENOMIC DNA]</scope>
    <source>
        <strain evidence="4 5">DSM 29431</strain>
    </source>
</reference>
<dbReference type="InterPro" id="IPR011013">
    <property type="entry name" value="Gal_mutarotase_sf_dom"/>
</dbReference>
<evidence type="ECO:0000313" key="5">
    <source>
        <dbReference type="Proteomes" id="UP000184221"/>
    </source>
</evidence>
<dbReference type="OrthoDB" id="9779408at2"/>
<protein>
    <submittedName>
        <fullName evidence="4">Aldose 1-epimerase</fullName>
    </submittedName>
</protein>
<dbReference type="PANTHER" id="PTHR10091">
    <property type="entry name" value="ALDOSE-1-EPIMERASE"/>
    <property type="match status" value="1"/>
</dbReference>
<organism evidence="4 5">
    <name type="scientific">Marivita hallyeonensis</name>
    <dbReference type="NCBI Taxonomy" id="996342"/>
    <lineage>
        <taxon>Bacteria</taxon>
        <taxon>Pseudomonadati</taxon>
        <taxon>Pseudomonadota</taxon>
        <taxon>Alphaproteobacteria</taxon>
        <taxon>Rhodobacterales</taxon>
        <taxon>Roseobacteraceae</taxon>
        <taxon>Marivita</taxon>
    </lineage>
</organism>
<dbReference type="Proteomes" id="UP000184221">
    <property type="component" value="Unassembled WGS sequence"/>
</dbReference>
<dbReference type="InterPro" id="IPR047215">
    <property type="entry name" value="Galactose_mutarotase-like"/>
</dbReference>
<dbReference type="GO" id="GO:0006006">
    <property type="term" value="P:glucose metabolic process"/>
    <property type="evidence" value="ECO:0007669"/>
    <property type="project" value="TreeGrafter"/>
</dbReference>
<dbReference type="PANTHER" id="PTHR10091:SF0">
    <property type="entry name" value="GALACTOSE MUTAROTASE"/>
    <property type="match status" value="1"/>
</dbReference>
<keyword evidence="5" id="KW-1185">Reference proteome</keyword>
<dbReference type="Gene3D" id="2.70.98.10">
    <property type="match status" value="1"/>
</dbReference>
<dbReference type="EMBL" id="FQXC01000003">
    <property type="protein sequence ID" value="SHH55095.1"/>
    <property type="molecule type" value="Genomic_DNA"/>
</dbReference>
<evidence type="ECO:0000256" key="1">
    <source>
        <dbReference type="ARBA" id="ARBA00006206"/>
    </source>
</evidence>
<keyword evidence="2" id="KW-0413">Isomerase</keyword>
<gene>
    <name evidence="4" type="ORF">SAMN05443551_2390</name>
</gene>
<accession>A0A1M5TW87</accession>
<keyword evidence="3" id="KW-0119">Carbohydrate metabolism</keyword>
<dbReference type="InterPro" id="IPR008183">
    <property type="entry name" value="Aldose_1/G6P_1-epimerase"/>
</dbReference>
<evidence type="ECO:0000313" key="4">
    <source>
        <dbReference type="EMBL" id="SHH55095.1"/>
    </source>
</evidence>
<dbReference type="STRING" id="996342.SAMN05443551_2390"/>
<dbReference type="GO" id="GO:0033499">
    <property type="term" value="P:galactose catabolic process via UDP-galactose, Leloir pathway"/>
    <property type="evidence" value="ECO:0007669"/>
    <property type="project" value="TreeGrafter"/>
</dbReference>
<dbReference type="SUPFAM" id="SSF74650">
    <property type="entry name" value="Galactose mutarotase-like"/>
    <property type="match status" value="1"/>
</dbReference>
<dbReference type="GO" id="GO:0030246">
    <property type="term" value="F:carbohydrate binding"/>
    <property type="evidence" value="ECO:0007669"/>
    <property type="project" value="InterPro"/>
</dbReference>
<sequence length="324" mass="35504">MLDAAQSAVSGGRGMDEIKSHVLQDGDTAITVLSMGCAVMDWQVRDRHVVLGYAEADHYRQNPASMGVVCGRVINRIENARFTLKGREHVLPANGGAHHLHGGPGGLGWRNWKLEADGDRAMRLTIVSEDGDQGYPGRVAFEVVMWLDGGRLTWEMSGVPDRETPINLGQHLYFNLNGSGTICDHMLRVDADRFTPNRADLVPEGRIAPVDGTVFDFRQARRLDEAEGWDGNVVLNPSDDYVAEVTSPDGLQLRLWTDRPGLQVYTSNTLSHQLPEGPGATHRRYAGLCLEAQDLPNAVNVPAFGSIICSPVTPYRQVTSVEIL</sequence>
<proteinExistence type="inferred from homology"/>
<evidence type="ECO:0000256" key="3">
    <source>
        <dbReference type="ARBA" id="ARBA00023277"/>
    </source>
</evidence>
<evidence type="ECO:0000256" key="2">
    <source>
        <dbReference type="ARBA" id="ARBA00023235"/>
    </source>
</evidence>
<name>A0A1M5TW87_9RHOB</name>
<dbReference type="Pfam" id="PF01263">
    <property type="entry name" value="Aldose_epim"/>
    <property type="match status" value="1"/>
</dbReference>
<comment type="similarity">
    <text evidence="1">Belongs to the aldose epimerase family.</text>
</comment>
<dbReference type="AlphaFoldDB" id="A0A1M5TW87"/>
<dbReference type="GO" id="GO:0004034">
    <property type="term" value="F:aldose 1-epimerase activity"/>
    <property type="evidence" value="ECO:0007669"/>
    <property type="project" value="TreeGrafter"/>
</dbReference>
<dbReference type="CDD" id="cd09019">
    <property type="entry name" value="galactose_mutarotase_like"/>
    <property type="match status" value="1"/>
</dbReference>
<dbReference type="InterPro" id="IPR014718">
    <property type="entry name" value="GH-type_carb-bd"/>
</dbReference>